<organism evidence="2 5">
    <name type="scientific">Algibacter amylolyticus</name>
    <dbReference type="NCBI Taxonomy" id="1608400"/>
    <lineage>
        <taxon>Bacteria</taxon>
        <taxon>Pseudomonadati</taxon>
        <taxon>Bacteroidota</taxon>
        <taxon>Flavobacteriia</taxon>
        <taxon>Flavobacteriales</taxon>
        <taxon>Flavobacteriaceae</taxon>
        <taxon>Algibacter</taxon>
    </lineage>
</organism>
<dbReference type="EMBL" id="VWRS01000012">
    <property type="protein sequence ID" value="KAA5821144.1"/>
    <property type="molecule type" value="Genomic_DNA"/>
</dbReference>
<gene>
    <name evidence="2" type="ORF">F2B50_16705</name>
    <name evidence="3" type="ORF">FPF71_16705</name>
</gene>
<name>A0A5M7B0Y8_9FLAO</name>
<reference evidence="2" key="3">
    <citation type="submission" date="2019-09" db="EMBL/GenBank/DDBJ databases">
        <authorList>
            <person name="Zhang D.-C."/>
        </authorList>
    </citation>
    <scope>NUCLEOTIDE SEQUENCE</scope>
    <source>
        <strain evidence="2">RU-4-M-4</strain>
    </source>
</reference>
<accession>A0A5M7B0Y8</accession>
<sequence length="274" mass="31598">MIKLKQILLFALCISFFACSSESSNSDEEENQEETTDNTLVKQIVYYKSTADEFTQTFNYDGNKLNSISDNDGYETKITYSDNKVTRIDNYEDNELLEYFTVSYNSEGNLTSYINYLFDIDGDDIAYNQILTYNNDNTVDVEVLRGNFSSQTEPIGTTTYTISNSNITKLSYDDITDNETYEFDNKKGIFNNILGFEVINFININSEFGFDIYGGSNNVTKINDEQDGWPTNSERFEYTYNENGYPVSSENYYNDDISNPNEEELLGTIEYNYE</sequence>
<dbReference type="OrthoDB" id="1444189at2"/>
<protein>
    <recommendedName>
        <fullName evidence="6">DUF4595 domain-containing protein</fullName>
    </recommendedName>
</protein>
<evidence type="ECO:0000313" key="3">
    <source>
        <dbReference type="EMBL" id="TSJ72090.1"/>
    </source>
</evidence>
<comment type="caution">
    <text evidence="2">The sequence shown here is derived from an EMBL/GenBank/DDBJ whole genome shotgun (WGS) entry which is preliminary data.</text>
</comment>
<dbReference type="RefSeq" id="WP_144118072.1">
    <property type="nucleotide sequence ID" value="NZ_JACHGE010000011.1"/>
</dbReference>
<reference evidence="3 4" key="2">
    <citation type="submission" date="2019-07" db="EMBL/GenBank/DDBJ databases">
        <title>Algibacter marinivivus sp. nov., isolated from the surface of a marine red alga.</title>
        <authorList>
            <person name="Zhong X."/>
            <person name="Xu W."/>
            <person name="Zhang Y."/>
            <person name="Zhang Q."/>
            <person name="Du Z."/>
        </authorList>
    </citation>
    <scope>NUCLEOTIDE SEQUENCE [LARGE SCALE GENOMIC DNA]</scope>
    <source>
        <strain evidence="3 4">RU-4-M-4</strain>
    </source>
</reference>
<keyword evidence="4" id="KW-1185">Reference proteome</keyword>
<dbReference type="EMBL" id="VMBF01000012">
    <property type="protein sequence ID" value="TSJ72090.1"/>
    <property type="molecule type" value="Genomic_DNA"/>
</dbReference>
<feature type="chain" id="PRO_5024417545" description="DUF4595 domain-containing protein" evidence="1">
    <location>
        <begin position="21"/>
        <end position="274"/>
    </location>
</feature>
<evidence type="ECO:0000313" key="5">
    <source>
        <dbReference type="Proteomes" id="UP000322315"/>
    </source>
</evidence>
<dbReference type="PROSITE" id="PS51257">
    <property type="entry name" value="PROKAR_LIPOPROTEIN"/>
    <property type="match status" value="1"/>
</dbReference>
<dbReference type="AlphaFoldDB" id="A0A5M7B0Y8"/>
<keyword evidence="1" id="KW-0732">Signal</keyword>
<dbReference type="Proteomes" id="UP000322315">
    <property type="component" value="Unassembled WGS sequence"/>
</dbReference>
<proteinExistence type="predicted"/>
<evidence type="ECO:0000256" key="1">
    <source>
        <dbReference type="SAM" id="SignalP"/>
    </source>
</evidence>
<evidence type="ECO:0008006" key="6">
    <source>
        <dbReference type="Google" id="ProtNLM"/>
    </source>
</evidence>
<feature type="signal peptide" evidence="1">
    <location>
        <begin position="1"/>
        <end position="20"/>
    </location>
</feature>
<evidence type="ECO:0000313" key="2">
    <source>
        <dbReference type="EMBL" id="KAA5821144.1"/>
    </source>
</evidence>
<dbReference type="Proteomes" id="UP000315145">
    <property type="component" value="Unassembled WGS sequence"/>
</dbReference>
<reference evidence="2 5" key="1">
    <citation type="journal article" date="2015" name="Int. J. Syst. Evol. Microbiol.">
        <title>Algibacter amylolyticus sp. nov., isolated from intertidal sediment.</title>
        <authorList>
            <person name="Zhang D.C."/>
            <person name="Wu J."/>
            <person name="Neuner K."/>
            <person name="Yao J."/>
            <person name="Margesin R."/>
        </authorList>
    </citation>
    <scope>NUCLEOTIDE SEQUENCE [LARGE SCALE GENOMIC DNA]</scope>
    <source>
        <strain evidence="2 5">RU-4-M-4</strain>
    </source>
</reference>
<evidence type="ECO:0000313" key="4">
    <source>
        <dbReference type="Proteomes" id="UP000315145"/>
    </source>
</evidence>